<dbReference type="EMBL" id="VIKR01000002">
    <property type="protein sequence ID" value="TQV75517.1"/>
    <property type="molecule type" value="Genomic_DNA"/>
</dbReference>
<accession>A0A545TE71</accession>
<keyword evidence="6" id="KW-0472">Membrane</keyword>
<dbReference type="InterPro" id="IPR003661">
    <property type="entry name" value="HisK_dim/P_dom"/>
</dbReference>
<protein>
    <recommendedName>
        <fullName evidence="2">histidine kinase</fullName>
        <ecNumber evidence="2">2.7.13.3</ecNumber>
    </recommendedName>
</protein>
<dbReference type="OrthoDB" id="9770795at2"/>
<proteinExistence type="predicted"/>
<organism evidence="8 9">
    <name type="scientific">Aliikangiella marina</name>
    <dbReference type="NCBI Taxonomy" id="1712262"/>
    <lineage>
        <taxon>Bacteria</taxon>
        <taxon>Pseudomonadati</taxon>
        <taxon>Pseudomonadota</taxon>
        <taxon>Gammaproteobacteria</taxon>
        <taxon>Oceanospirillales</taxon>
        <taxon>Pleioneaceae</taxon>
        <taxon>Aliikangiella</taxon>
    </lineage>
</organism>
<name>A0A545TE71_9GAMM</name>
<dbReference type="InterPro" id="IPR036890">
    <property type="entry name" value="HATPase_C_sf"/>
</dbReference>
<keyword evidence="9" id="KW-1185">Reference proteome</keyword>
<dbReference type="SMART" id="SM00388">
    <property type="entry name" value="HisKA"/>
    <property type="match status" value="1"/>
</dbReference>
<evidence type="ECO:0000256" key="6">
    <source>
        <dbReference type="SAM" id="Phobius"/>
    </source>
</evidence>
<dbReference type="InterPro" id="IPR003594">
    <property type="entry name" value="HATPase_dom"/>
</dbReference>
<dbReference type="SUPFAM" id="SSF47384">
    <property type="entry name" value="Homodimeric domain of signal transducing histidine kinase"/>
    <property type="match status" value="1"/>
</dbReference>
<keyword evidence="3" id="KW-0597">Phosphoprotein</keyword>
<evidence type="ECO:0000256" key="2">
    <source>
        <dbReference type="ARBA" id="ARBA00012438"/>
    </source>
</evidence>
<dbReference type="Pfam" id="PF02518">
    <property type="entry name" value="HATPase_c"/>
    <property type="match status" value="1"/>
</dbReference>
<dbReference type="PANTHER" id="PTHR45339:SF5">
    <property type="entry name" value="HISTIDINE KINASE"/>
    <property type="match status" value="1"/>
</dbReference>
<evidence type="ECO:0000259" key="7">
    <source>
        <dbReference type="PROSITE" id="PS50109"/>
    </source>
</evidence>
<comment type="caution">
    <text evidence="8">The sequence shown here is derived from an EMBL/GenBank/DDBJ whole genome shotgun (WGS) entry which is preliminary data.</text>
</comment>
<dbReference type="Gene3D" id="3.30.565.10">
    <property type="entry name" value="Histidine kinase-like ATPase, C-terminal domain"/>
    <property type="match status" value="1"/>
</dbReference>
<dbReference type="SUPFAM" id="SSF55874">
    <property type="entry name" value="ATPase domain of HSP90 chaperone/DNA topoisomerase II/histidine kinase"/>
    <property type="match status" value="1"/>
</dbReference>
<dbReference type="CDD" id="cd00082">
    <property type="entry name" value="HisKA"/>
    <property type="match status" value="1"/>
</dbReference>
<dbReference type="InterPro" id="IPR036097">
    <property type="entry name" value="HisK_dim/P_sf"/>
</dbReference>
<dbReference type="GO" id="GO:0000155">
    <property type="term" value="F:phosphorelay sensor kinase activity"/>
    <property type="evidence" value="ECO:0007669"/>
    <property type="project" value="InterPro"/>
</dbReference>
<evidence type="ECO:0000256" key="4">
    <source>
        <dbReference type="ARBA" id="ARBA00023012"/>
    </source>
</evidence>
<evidence type="ECO:0000256" key="3">
    <source>
        <dbReference type="ARBA" id="ARBA00022553"/>
    </source>
</evidence>
<dbReference type="Gene3D" id="1.10.287.130">
    <property type="match status" value="1"/>
</dbReference>
<dbReference type="PROSITE" id="PS50109">
    <property type="entry name" value="HIS_KIN"/>
    <property type="match status" value="1"/>
</dbReference>
<dbReference type="Proteomes" id="UP000317839">
    <property type="component" value="Unassembled WGS sequence"/>
</dbReference>
<keyword evidence="4" id="KW-0902">Two-component regulatory system</keyword>
<feature type="transmembrane region" description="Helical" evidence="6">
    <location>
        <begin position="241"/>
        <end position="259"/>
    </location>
</feature>
<sequence>MNPTRISTISILLIGGLLTLLLINSQSSQQESPSRDLSTARSNAQTISTNINNEFTSIKTALESFSFSPIWQSTQAEEWSFSIDAQRALYQAAGLSTLGVHSNKTDVIYFEKPSLPGRYGELGQPLKRLYETGATVSLLQVYKNQPAIIMLTPIKSLEGEILGSLIGIKNLDNEFLKTIHIDAKVPVAVVNNDSVQSISIETSPALSDYQLVEVSWPDSVKSSLWKLVLLVEPSAAVSMTLVYGIIGGLLTLVLLFIVIKQINSTRKSIEILNDTIDIQLPIVEQMNRLTTLQNLTNDQNMADTIQSIRQRLEQLVQQKKSLSIEVRKLQDAEKELKKDVTLITKERDSVANEPKLKSEFLSRMGDEITTPMKSVVSMLKLLSEYQFEPEPKQLLNIAKRSTRTLVDNLNNILDFSKLDAGMLQLKKKTFSVRELVDDLSSELSHFANDKGLSLQASTDPEVPNEVQADPFRIRQILRNLLGNAIRFTKEGEVSLYADTIEQDDQKMLRFTVKDTGVGMAIEAQKGLFDSLEQTTKLTNSSFAGRLRLIVSRHLTDLMGGEIGVISEQGQGSQFWFTCEID</sequence>
<comment type="catalytic activity">
    <reaction evidence="1">
        <text>ATP + protein L-histidine = ADP + protein N-phospho-L-histidine.</text>
        <dbReference type="EC" id="2.7.13.3"/>
    </reaction>
</comment>
<dbReference type="AlphaFoldDB" id="A0A545TE71"/>
<dbReference type="FunFam" id="3.30.565.10:FF:000010">
    <property type="entry name" value="Sensor histidine kinase RcsC"/>
    <property type="match status" value="1"/>
</dbReference>
<dbReference type="PANTHER" id="PTHR45339">
    <property type="entry name" value="HYBRID SIGNAL TRANSDUCTION HISTIDINE KINASE J"/>
    <property type="match status" value="1"/>
</dbReference>
<evidence type="ECO:0000313" key="8">
    <source>
        <dbReference type="EMBL" id="TQV75517.1"/>
    </source>
</evidence>
<evidence type="ECO:0000256" key="1">
    <source>
        <dbReference type="ARBA" id="ARBA00000085"/>
    </source>
</evidence>
<keyword evidence="6" id="KW-0812">Transmembrane</keyword>
<keyword evidence="5" id="KW-0175">Coiled coil</keyword>
<evidence type="ECO:0000256" key="5">
    <source>
        <dbReference type="SAM" id="Coils"/>
    </source>
</evidence>
<dbReference type="EC" id="2.7.13.3" evidence="2"/>
<dbReference type="InterPro" id="IPR005467">
    <property type="entry name" value="His_kinase_dom"/>
</dbReference>
<feature type="coiled-coil region" evidence="5">
    <location>
        <begin position="305"/>
        <end position="346"/>
    </location>
</feature>
<keyword evidence="6" id="KW-1133">Transmembrane helix</keyword>
<reference evidence="8 9" key="1">
    <citation type="submission" date="2019-06" db="EMBL/GenBank/DDBJ databases">
        <title>Draft genome of Aliikangiella marina GYP-15.</title>
        <authorList>
            <person name="Wang G."/>
        </authorList>
    </citation>
    <scope>NUCLEOTIDE SEQUENCE [LARGE SCALE GENOMIC DNA]</scope>
    <source>
        <strain evidence="8 9">GYP-15</strain>
    </source>
</reference>
<feature type="domain" description="Histidine kinase" evidence="7">
    <location>
        <begin position="363"/>
        <end position="581"/>
    </location>
</feature>
<dbReference type="Pfam" id="PF00512">
    <property type="entry name" value="HisKA"/>
    <property type="match status" value="1"/>
</dbReference>
<evidence type="ECO:0000313" key="9">
    <source>
        <dbReference type="Proteomes" id="UP000317839"/>
    </source>
</evidence>
<dbReference type="SMART" id="SM00387">
    <property type="entry name" value="HATPase_c"/>
    <property type="match status" value="1"/>
</dbReference>
<gene>
    <name evidence="8" type="ORF">FLL45_11420</name>
</gene>
<dbReference type="RefSeq" id="WP_142942131.1">
    <property type="nucleotide sequence ID" value="NZ_VIKR01000002.1"/>
</dbReference>